<dbReference type="InterPro" id="IPR028082">
    <property type="entry name" value="Peripla_BP_I"/>
</dbReference>
<dbReference type="GO" id="GO:0003677">
    <property type="term" value="F:DNA binding"/>
    <property type="evidence" value="ECO:0007669"/>
    <property type="project" value="UniProtKB-KW"/>
</dbReference>
<feature type="compositionally biased region" description="Basic residues" evidence="4">
    <location>
        <begin position="1"/>
        <end position="12"/>
    </location>
</feature>
<keyword evidence="1" id="KW-0805">Transcription regulation</keyword>
<keyword evidence="3" id="KW-0804">Transcription</keyword>
<sequence>MEGARKRRRPTRHGHDTSLRARKRTPDDRVLGSVGELAYVRPALTTVAVDRERQGREAVRRLLAVLRGEPSSGRSRRPNVGTAA</sequence>
<comment type="caution">
    <text evidence="6">The sequence shown here is derived from an EMBL/GenBank/DDBJ whole genome shotgun (WGS) entry which is preliminary data.</text>
</comment>
<proteinExistence type="predicted"/>
<dbReference type="Gene3D" id="3.40.50.2300">
    <property type="match status" value="2"/>
</dbReference>
<accession>A0A7W0DUM1</accession>
<evidence type="ECO:0000256" key="2">
    <source>
        <dbReference type="ARBA" id="ARBA00023125"/>
    </source>
</evidence>
<evidence type="ECO:0000313" key="6">
    <source>
        <dbReference type="EMBL" id="MBA2951537.1"/>
    </source>
</evidence>
<dbReference type="AlphaFoldDB" id="A0A7W0DUM1"/>
<dbReference type="EMBL" id="JACEHE010000048">
    <property type="protein sequence ID" value="MBA2951537.1"/>
    <property type="molecule type" value="Genomic_DNA"/>
</dbReference>
<evidence type="ECO:0000259" key="5">
    <source>
        <dbReference type="Pfam" id="PF13377"/>
    </source>
</evidence>
<feature type="compositionally biased region" description="Basic and acidic residues" evidence="4">
    <location>
        <begin position="13"/>
        <end position="26"/>
    </location>
</feature>
<dbReference type="Proteomes" id="UP000545761">
    <property type="component" value="Unassembled WGS sequence"/>
</dbReference>
<feature type="region of interest" description="Disordered" evidence="4">
    <location>
        <begin position="1"/>
        <end position="26"/>
    </location>
</feature>
<feature type="domain" description="Transcriptional regulator LacI/GalR-like sensor" evidence="5">
    <location>
        <begin position="20"/>
        <end position="77"/>
    </location>
</feature>
<evidence type="ECO:0000256" key="3">
    <source>
        <dbReference type="ARBA" id="ARBA00023163"/>
    </source>
</evidence>
<dbReference type="Pfam" id="PF13377">
    <property type="entry name" value="Peripla_BP_3"/>
    <property type="match status" value="1"/>
</dbReference>
<dbReference type="RefSeq" id="WP_181662448.1">
    <property type="nucleotide sequence ID" value="NZ_JACEHE010000048.1"/>
</dbReference>
<protein>
    <submittedName>
        <fullName evidence="6">Substrate-binding domain-containing protein</fullName>
    </submittedName>
</protein>
<dbReference type="SUPFAM" id="SSF53822">
    <property type="entry name" value="Periplasmic binding protein-like I"/>
    <property type="match status" value="1"/>
</dbReference>
<dbReference type="InterPro" id="IPR046335">
    <property type="entry name" value="LacI/GalR-like_sensor"/>
</dbReference>
<reference evidence="6 7" key="1">
    <citation type="submission" date="2020-07" db="EMBL/GenBank/DDBJ databases">
        <title>Streptomyces isolated from Indian soil.</title>
        <authorList>
            <person name="Mandal S."/>
            <person name="Maiti P.K."/>
        </authorList>
    </citation>
    <scope>NUCLEOTIDE SEQUENCE [LARGE SCALE GENOMIC DNA]</scope>
    <source>
        <strain evidence="6 7">PSKA28</strain>
    </source>
</reference>
<evidence type="ECO:0000256" key="1">
    <source>
        <dbReference type="ARBA" id="ARBA00023015"/>
    </source>
</evidence>
<keyword evidence="2" id="KW-0238">DNA-binding</keyword>
<gene>
    <name evidence="6" type="ORF">H1D24_38760</name>
</gene>
<name>A0A7W0DUM1_9ACTN</name>
<evidence type="ECO:0000256" key="4">
    <source>
        <dbReference type="SAM" id="MobiDB-lite"/>
    </source>
</evidence>
<organism evidence="6 7">
    <name type="scientific">Streptomyces himalayensis subsp. himalayensis</name>
    <dbReference type="NCBI Taxonomy" id="2756131"/>
    <lineage>
        <taxon>Bacteria</taxon>
        <taxon>Bacillati</taxon>
        <taxon>Actinomycetota</taxon>
        <taxon>Actinomycetes</taxon>
        <taxon>Kitasatosporales</taxon>
        <taxon>Streptomycetaceae</taxon>
        <taxon>Streptomyces</taxon>
        <taxon>Streptomyces himalayensis</taxon>
    </lineage>
</organism>
<evidence type="ECO:0000313" key="7">
    <source>
        <dbReference type="Proteomes" id="UP000545761"/>
    </source>
</evidence>